<name>A0ACB9B8H9_ARCLA</name>
<accession>A0ACB9B8H9</accession>
<dbReference type="EMBL" id="CM042052">
    <property type="protein sequence ID" value="KAI3718347.1"/>
    <property type="molecule type" value="Genomic_DNA"/>
</dbReference>
<proteinExistence type="predicted"/>
<reference evidence="1 2" key="2">
    <citation type="journal article" date="2022" name="Mol. Ecol. Resour.">
        <title>The genomes of chicory, endive, great burdock and yacon provide insights into Asteraceae paleo-polyploidization history and plant inulin production.</title>
        <authorList>
            <person name="Fan W."/>
            <person name="Wang S."/>
            <person name="Wang H."/>
            <person name="Wang A."/>
            <person name="Jiang F."/>
            <person name="Liu H."/>
            <person name="Zhao H."/>
            <person name="Xu D."/>
            <person name="Zhang Y."/>
        </authorList>
    </citation>
    <scope>NUCLEOTIDE SEQUENCE [LARGE SCALE GENOMIC DNA]</scope>
    <source>
        <strain evidence="2">cv. Niubang</strain>
    </source>
</reference>
<organism evidence="1 2">
    <name type="scientific">Arctium lappa</name>
    <name type="common">Greater burdock</name>
    <name type="synonym">Lappa major</name>
    <dbReference type="NCBI Taxonomy" id="4217"/>
    <lineage>
        <taxon>Eukaryota</taxon>
        <taxon>Viridiplantae</taxon>
        <taxon>Streptophyta</taxon>
        <taxon>Embryophyta</taxon>
        <taxon>Tracheophyta</taxon>
        <taxon>Spermatophyta</taxon>
        <taxon>Magnoliopsida</taxon>
        <taxon>eudicotyledons</taxon>
        <taxon>Gunneridae</taxon>
        <taxon>Pentapetalae</taxon>
        <taxon>asterids</taxon>
        <taxon>campanulids</taxon>
        <taxon>Asterales</taxon>
        <taxon>Asteraceae</taxon>
        <taxon>Carduoideae</taxon>
        <taxon>Cardueae</taxon>
        <taxon>Arctiinae</taxon>
        <taxon>Arctium</taxon>
    </lineage>
</organism>
<comment type="caution">
    <text evidence="1">The sequence shown here is derived from an EMBL/GenBank/DDBJ whole genome shotgun (WGS) entry which is preliminary data.</text>
</comment>
<dbReference type="Proteomes" id="UP001055879">
    <property type="component" value="Linkage Group LG06"/>
</dbReference>
<evidence type="ECO:0000313" key="2">
    <source>
        <dbReference type="Proteomes" id="UP001055879"/>
    </source>
</evidence>
<evidence type="ECO:0000313" key="1">
    <source>
        <dbReference type="EMBL" id="KAI3718347.1"/>
    </source>
</evidence>
<sequence length="134" mass="14738">MTNPVREPPVDATKALSSKSVKSTEKPSLGRNLHKLSKEAVAEPSIITPPASLVHIDDNLAMMLFQPYVCLKISPNAILDGHFTPDSEEEEEIKIEKVEGAFFLCFDSESDHEEATEKKNPGVLLNITPKIPTL</sequence>
<protein>
    <submittedName>
        <fullName evidence="1">Uncharacterized protein</fullName>
    </submittedName>
</protein>
<gene>
    <name evidence="1" type="ORF">L6452_19214</name>
</gene>
<keyword evidence="2" id="KW-1185">Reference proteome</keyword>
<reference evidence="2" key="1">
    <citation type="journal article" date="2022" name="Mol. Ecol. Resour.">
        <title>The genomes of chicory, endive, great burdock and yacon provide insights into Asteraceae palaeo-polyploidization history and plant inulin production.</title>
        <authorList>
            <person name="Fan W."/>
            <person name="Wang S."/>
            <person name="Wang H."/>
            <person name="Wang A."/>
            <person name="Jiang F."/>
            <person name="Liu H."/>
            <person name="Zhao H."/>
            <person name="Xu D."/>
            <person name="Zhang Y."/>
        </authorList>
    </citation>
    <scope>NUCLEOTIDE SEQUENCE [LARGE SCALE GENOMIC DNA]</scope>
    <source>
        <strain evidence="2">cv. Niubang</strain>
    </source>
</reference>